<name>A0A4Q1C210_9BACT</name>
<evidence type="ECO:0000313" key="3">
    <source>
        <dbReference type="Proteomes" id="UP000289455"/>
    </source>
</evidence>
<dbReference type="Pfam" id="PF13858">
    <property type="entry name" value="DUF4199"/>
    <property type="match status" value="1"/>
</dbReference>
<keyword evidence="1" id="KW-1133">Transmembrane helix</keyword>
<gene>
    <name evidence="2" type="ORF">ESB04_00325</name>
</gene>
<keyword evidence="1" id="KW-0812">Transmembrane</keyword>
<evidence type="ECO:0000256" key="1">
    <source>
        <dbReference type="SAM" id="Phobius"/>
    </source>
</evidence>
<dbReference type="EMBL" id="SDHY01000001">
    <property type="protein sequence ID" value="RXK52135.1"/>
    <property type="molecule type" value="Genomic_DNA"/>
</dbReference>
<reference evidence="2 3" key="1">
    <citation type="submission" date="2019-01" db="EMBL/GenBank/DDBJ databases">
        <title>Cytophagaceae bacterium strain CAR-16.</title>
        <authorList>
            <person name="Chen W.-M."/>
        </authorList>
    </citation>
    <scope>NUCLEOTIDE SEQUENCE [LARGE SCALE GENOMIC DNA]</scope>
    <source>
        <strain evidence="2 3">CAR-16</strain>
    </source>
</reference>
<feature type="transmembrane region" description="Helical" evidence="1">
    <location>
        <begin position="42"/>
        <end position="61"/>
    </location>
</feature>
<feature type="transmembrane region" description="Helical" evidence="1">
    <location>
        <begin position="12"/>
        <end position="30"/>
    </location>
</feature>
<keyword evidence="1" id="KW-0472">Membrane</keyword>
<proteinExistence type="predicted"/>
<protein>
    <submittedName>
        <fullName evidence="2">DUF4199 domain-containing protein</fullName>
    </submittedName>
</protein>
<dbReference type="Proteomes" id="UP000289455">
    <property type="component" value="Unassembled WGS sequence"/>
</dbReference>
<evidence type="ECO:0000313" key="2">
    <source>
        <dbReference type="EMBL" id="RXK52135.1"/>
    </source>
</evidence>
<dbReference type="AlphaFoldDB" id="A0A4Q1C210"/>
<organism evidence="2 3">
    <name type="scientific">Aquirufa rosea</name>
    <dbReference type="NCBI Taxonomy" id="2509241"/>
    <lineage>
        <taxon>Bacteria</taxon>
        <taxon>Pseudomonadati</taxon>
        <taxon>Bacteroidota</taxon>
        <taxon>Cytophagia</taxon>
        <taxon>Cytophagales</taxon>
        <taxon>Flectobacillaceae</taxon>
        <taxon>Aquirufa</taxon>
    </lineage>
</organism>
<comment type="caution">
    <text evidence="2">The sequence shown here is derived from an EMBL/GenBank/DDBJ whole genome shotgun (WGS) entry which is preliminary data.</text>
</comment>
<dbReference type="InterPro" id="IPR025250">
    <property type="entry name" value="DUF4199"/>
</dbReference>
<feature type="transmembrane region" description="Helical" evidence="1">
    <location>
        <begin position="73"/>
        <end position="96"/>
    </location>
</feature>
<sequence length="173" mass="20138">MVLNLKRMPELILAAFISLALILLYCYVLYQNGIIPIGGKKAPSFVIVIFFQWFLVQRIMKQRANEKIHFLHLFAYQYIFVMMVGIISATFFYVFYLSSPGLDVLSQYIQLSLQELSTYKQVIVKQEGGAYFEELRQNISMINAKSIAKDDFFQKIALSFLPNLLISLYYKRS</sequence>
<keyword evidence="3" id="KW-1185">Reference proteome</keyword>
<accession>A0A4Q1C210</accession>
<dbReference type="OrthoDB" id="963633at2"/>